<name>A0A9Q0LJT4_ANAIG</name>
<dbReference type="AlphaFoldDB" id="A0A9Q0LJT4"/>
<evidence type="ECO:0000313" key="2">
    <source>
        <dbReference type="EMBL" id="KAJ5072470.1"/>
    </source>
</evidence>
<dbReference type="SUPFAM" id="SSF54236">
    <property type="entry name" value="Ubiquitin-like"/>
    <property type="match status" value="1"/>
</dbReference>
<gene>
    <name evidence="2" type="ORF">M0811_01485</name>
</gene>
<dbReference type="InterPro" id="IPR019956">
    <property type="entry name" value="Ubiquitin_dom"/>
</dbReference>
<keyword evidence="3" id="KW-1185">Reference proteome</keyword>
<dbReference type="PANTHER" id="PTHR10666">
    <property type="entry name" value="UBIQUITIN"/>
    <property type="match status" value="1"/>
</dbReference>
<protein>
    <submittedName>
        <fullName evidence="2">Nedd8</fullName>
    </submittedName>
</protein>
<accession>A0A9Q0LJT4</accession>
<dbReference type="PRINTS" id="PR00348">
    <property type="entry name" value="UBIQUITIN"/>
</dbReference>
<evidence type="ECO:0000259" key="1">
    <source>
        <dbReference type="PROSITE" id="PS50053"/>
    </source>
</evidence>
<reference evidence="2" key="1">
    <citation type="submission" date="2022-10" db="EMBL/GenBank/DDBJ databases">
        <title>Novel sulphate-reducing endosymbionts in the free-living metamonad Anaeramoeba.</title>
        <authorList>
            <person name="Jerlstrom-Hultqvist J."/>
            <person name="Cepicka I."/>
            <person name="Gallot-Lavallee L."/>
            <person name="Salas-Leiva D."/>
            <person name="Curtis B.A."/>
            <person name="Zahonova K."/>
            <person name="Pipaliya S."/>
            <person name="Dacks J."/>
            <person name="Roger A.J."/>
        </authorList>
    </citation>
    <scope>NUCLEOTIDE SEQUENCE</scope>
    <source>
        <strain evidence="2">BMAN</strain>
    </source>
</reference>
<dbReference type="SMART" id="SM00213">
    <property type="entry name" value="UBQ"/>
    <property type="match status" value="1"/>
</dbReference>
<dbReference type="InterPro" id="IPR000626">
    <property type="entry name" value="Ubiquitin-like_dom"/>
</dbReference>
<dbReference type="PROSITE" id="PS50053">
    <property type="entry name" value="UBIQUITIN_2"/>
    <property type="match status" value="1"/>
</dbReference>
<dbReference type="OrthoDB" id="419317at2759"/>
<sequence length="75" mass="8283">MQIKVKLLTGREVAITVEPTDTVLKVKERVEEVQGIPVPQQRVVFSGNVLKDDKTLEEIGLKHGSVVHLVLALRG</sequence>
<dbReference type="Pfam" id="PF00240">
    <property type="entry name" value="ubiquitin"/>
    <property type="match status" value="1"/>
</dbReference>
<feature type="domain" description="Ubiquitin-like" evidence="1">
    <location>
        <begin position="1"/>
        <end position="75"/>
    </location>
</feature>
<organism evidence="2 3">
    <name type="scientific">Anaeramoeba ignava</name>
    <name type="common">Anaerobic marine amoeba</name>
    <dbReference type="NCBI Taxonomy" id="1746090"/>
    <lineage>
        <taxon>Eukaryota</taxon>
        <taxon>Metamonada</taxon>
        <taxon>Anaeramoebidae</taxon>
        <taxon>Anaeramoeba</taxon>
    </lineage>
</organism>
<dbReference type="PROSITE" id="PS00299">
    <property type="entry name" value="UBIQUITIN_1"/>
    <property type="match status" value="1"/>
</dbReference>
<dbReference type="InterPro" id="IPR019954">
    <property type="entry name" value="Ubiquitin_CS"/>
</dbReference>
<dbReference type="InterPro" id="IPR050158">
    <property type="entry name" value="Ubiquitin_ubiquitin-like"/>
</dbReference>
<evidence type="ECO:0000313" key="3">
    <source>
        <dbReference type="Proteomes" id="UP001149090"/>
    </source>
</evidence>
<dbReference type="InterPro" id="IPR029071">
    <property type="entry name" value="Ubiquitin-like_domsf"/>
</dbReference>
<dbReference type="EMBL" id="JAPDFW010000081">
    <property type="protein sequence ID" value="KAJ5072470.1"/>
    <property type="molecule type" value="Genomic_DNA"/>
</dbReference>
<comment type="caution">
    <text evidence="2">The sequence shown here is derived from an EMBL/GenBank/DDBJ whole genome shotgun (WGS) entry which is preliminary data.</text>
</comment>
<proteinExistence type="predicted"/>
<dbReference type="Gene3D" id="3.10.20.90">
    <property type="entry name" value="Phosphatidylinositol 3-kinase Catalytic Subunit, Chain A, domain 1"/>
    <property type="match status" value="1"/>
</dbReference>
<dbReference type="OMA" id="YAGKQMA"/>
<dbReference type="Proteomes" id="UP001149090">
    <property type="component" value="Unassembled WGS sequence"/>
</dbReference>